<dbReference type="Proteomes" id="UP001629244">
    <property type="component" value="Unassembled WGS sequence"/>
</dbReference>
<dbReference type="InterPro" id="IPR029058">
    <property type="entry name" value="AB_hydrolase_fold"/>
</dbReference>
<keyword evidence="2" id="KW-0378">Hydrolase</keyword>
<evidence type="ECO:0000259" key="4">
    <source>
        <dbReference type="Pfam" id="PF02230"/>
    </source>
</evidence>
<comment type="caution">
    <text evidence="5">The sequence shown here is derived from an EMBL/GenBank/DDBJ whole genome shotgun (WGS) entry which is preliminary data.</text>
</comment>
<keyword evidence="6" id="KW-1185">Reference proteome</keyword>
<evidence type="ECO:0000256" key="3">
    <source>
        <dbReference type="SAM" id="SignalP"/>
    </source>
</evidence>
<keyword evidence="1 3" id="KW-0732">Signal</keyword>
<dbReference type="RefSeq" id="WP_408080691.1">
    <property type="nucleotide sequence ID" value="NZ_JBELQC010000003.1"/>
</dbReference>
<feature type="signal peptide" evidence="3">
    <location>
        <begin position="1"/>
        <end position="21"/>
    </location>
</feature>
<sequence>MRALRTVAVALLLCMPQAAFAQTERAAAAPAGQIALPEDAIAYIPPRAIGAAPLLVLLHGATERPQSMVARFRAEADRRGIVLLAPKSAGDTWDMIADFDRRRSQVVRSRSARLNVDPPRINRAIRALLERASVDPARIALGGFSDGASYALTIGSDNPGFFRTLLVFSPGMLYLSPRRSPGQRVFLSHGSSDPVLSFQASKSRFVPQLRKEGLAVTFREFDGRHELPDIVLQEAVAMWLDMPSESAQSSASEARQK</sequence>
<feature type="chain" id="PRO_5046677797" evidence="3">
    <location>
        <begin position="22"/>
        <end position="257"/>
    </location>
</feature>
<dbReference type="PANTHER" id="PTHR43037">
    <property type="entry name" value="UNNAMED PRODUCT-RELATED"/>
    <property type="match status" value="1"/>
</dbReference>
<proteinExistence type="predicted"/>
<name>A0ABW8YS24_9SPHN</name>
<reference evidence="5 6" key="1">
    <citation type="submission" date="2024-06" db="EMBL/GenBank/DDBJ databases">
        <authorList>
            <person name="Kaempfer P."/>
            <person name="Viver T."/>
        </authorList>
    </citation>
    <scope>NUCLEOTIDE SEQUENCE [LARGE SCALE GENOMIC DNA]</scope>
    <source>
        <strain evidence="5 6">ST-64</strain>
    </source>
</reference>
<evidence type="ECO:0000256" key="2">
    <source>
        <dbReference type="ARBA" id="ARBA00022801"/>
    </source>
</evidence>
<evidence type="ECO:0000256" key="1">
    <source>
        <dbReference type="ARBA" id="ARBA00022729"/>
    </source>
</evidence>
<dbReference type="PANTHER" id="PTHR43037:SF5">
    <property type="entry name" value="FERULOYL ESTERASE"/>
    <property type="match status" value="1"/>
</dbReference>
<dbReference type="Gene3D" id="3.40.50.1820">
    <property type="entry name" value="alpha/beta hydrolase"/>
    <property type="match status" value="1"/>
</dbReference>
<gene>
    <name evidence="5" type="ORF">ABS767_17435</name>
</gene>
<evidence type="ECO:0000313" key="6">
    <source>
        <dbReference type="Proteomes" id="UP001629244"/>
    </source>
</evidence>
<dbReference type="EMBL" id="JBELQC010000003">
    <property type="protein sequence ID" value="MFL9842757.1"/>
    <property type="molecule type" value="Genomic_DNA"/>
</dbReference>
<dbReference type="InterPro" id="IPR003140">
    <property type="entry name" value="PLipase/COase/thioEstase"/>
</dbReference>
<accession>A0ABW8YS24</accession>
<dbReference type="Pfam" id="PF02230">
    <property type="entry name" value="Abhydrolase_2"/>
    <property type="match status" value="1"/>
</dbReference>
<protein>
    <submittedName>
        <fullName evidence="5">PHB depolymerase family esterase</fullName>
    </submittedName>
</protein>
<organism evidence="5 6">
    <name type="scientific">Sphingomonas plantiphila</name>
    <dbReference type="NCBI Taxonomy" id="3163295"/>
    <lineage>
        <taxon>Bacteria</taxon>
        <taxon>Pseudomonadati</taxon>
        <taxon>Pseudomonadota</taxon>
        <taxon>Alphaproteobacteria</taxon>
        <taxon>Sphingomonadales</taxon>
        <taxon>Sphingomonadaceae</taxon>
        <taxon>Sphingomonas</taxon>
    </lineage>
</organism>
<feature type="domain" description="Phospholipase/carboxylesterase/thioesterase" evidence="4">
    <location>
        <begin position="51"/>
        <end position="233"/>
    </location>
</feature>
<evidence type="ECO:0000313" key="5">
    <source>
        <dbReference type="EMBL" id="MFL9842757.1"/>
    </source>
</evidence>
<dbReference type="SUPFAM" id="SSF53474">
    <property type="entry name" value="alpha/beta-Hydrolases"/>
    <property type="match status" value="1"/>
</dbReference>
<dbReference type="InterPro" id="IPR050955">
    <property type="entry name" value="Plant_Biomass_Hydrol_Est"/>
</dbReference>